<gene>
    <name evidence="2" type="ORF">FB45DRAFT_892584</name>
</gene>
<dbReference type="Proteomes" id="UP001221142">
    <property type="component" value="Unassembled WGS sequence"/>
</dbReference>
<name>A0AAD7FWH2_9AGAR</name>
<reference evidence="2" key="1">
    <citation type="submission" date="2023-03" db="EMBL/GenBank/DDBJ databases">
        <title>Massive genome expansion in bonnet fungi (Mycena s.s.) driven by repeated elements and novel gene families across ecological guilds.</title>
        <authorList>
            <consortium name="Lawrence Berkeley National Laboratory"/>
            <person name="Harder C.B."/>
            <person name="Miyauchi S."/>
            <person name="Viragh M."/>
            <person name="Kuo A."/>
            <person name="Thoen E."/>
            <person name="Andreopoulos B."/>
            <person name="Lu D."/>
            <person name="Skrede I."/>
            <person name="Drula E."/>
            <person name="Henrissat B."/>
            <person name="Morin E."/>
            <person name="Kohler A."/>
            <person name="Barry K."/>
            <person name="LaButti K."/>
            <person name="Morin E."/>
            <person name="Salamov A."/>
            <person name="Lipzen A."/>
            <person name="Mereny Z."/>
            <person name="Hegedus B."/>
            <person name="Baldrian P."/>
            <person name="Stursova M."/>
            <person name="Weitz H."/>
            <person name="Taylor A."/>
            <person name="Grigoriev I.V."/>
            <person name="Nagy L.G."/>
            <person name="Martin F."/>
            <person name="Kauserud H."/>
        </authorList>
    </citation>
    <scope>NUCLEOTIDE SEQUENCE</scope>
    <source>
        <strain evidence="2">9284</strain>
    </source>
</reference>
<proteinExistence type="predicted"/>
<feature type="region of interest" description="Disordered" evidence="1">
    <location>
        <begin position="434"/>
        <end position="568"/>
    </location>
</feature>
<dbReference type="EMBL" id="JARKIF010000002">
    <property type="protein sequence ID" value="KAJ7647162.1"/>
    <property type="molecule type" value="Genomic_DNA"/>
</dbReference>
<sequence length="618" mass="68659">MSTPRTGPWFFVGAALKWATIRARKSDGTSNFNQANSVKLGKLLGVPHSPPDSVSNALQAAWEDTTPFEEALLDCFEENYGISRARHDELWSQTMKMVFGENTSDIPGDILSVSAFFRVFLVQAGIDIGASGSHSGAPEPAMTPEILRKVVRQDFVKPLPQEPQFAFHVKLFTSSGQKPKSPSVLFHFEHWSIWFAPGDQSLAFAFTENNWNTLGSFREVLDTLLGRHIFPDRFPPLEIWTNKNGQLARDDAPLMGDFYIHLDCQAVNDLVEFPKPPQGAAAANPQDPQFARKVSARCGNRCAFAGSNKTMANDFAAIVRRFFSLSEVDKIDDPCNGLLLDRIAHTVLDRFGAAISHNRGTVSRLIICSKLFPLHLKQFAPLSEDASGNRLHPWFRELELLLRLRFTMTAQMWFCKKPYKDLVQVLVSGDGAYGSENLQKEGDEAEEESHPMEEDSQEDGDQGQGHVGEPDDDDLMPTEVVERKDEEEEEKTGTEETHISPSTSNSSKVSTKSGNTKASNETDPTSVGSQDDESPKHQHRDSDAHRQVDGEEGEEEGEELEEEFEEFEHMEGCRCARQNTDGTSNDGPCGLLLLGAIQLWSILYGDLDIYATPAVSSM</sequence>
<feature type="compositionally biased region" description="Low complexity" evidence="1">
    <location>
        <begin position="500"/>
        <end position="517"/>
    </location>
</feature>
<dbReference type="AlphaFoldDB" id="A0AAD7FWH2"/>
<evidence type="ECO:0000313" key="3">
    <source>
        <dbReference type="Proteomes" id="UP001221142"/>
    </source>
</evidence>
<feature type="compositionally biased region" description="Acidic residues" evidence="1">
    <location>
        <begin position="550"/>
        <end position="566"/>
    </location>
</feature>
<feature type="compositionally biased region" description="Basic and acidic residues" evidence="1">
    <location>
        <begin position="438"/>
        <end position="453"/>
    </location>
</feature>
<comment type="caution">
    <text evidence="2">The sequence shown here is derived from an EMBL/GenBank/DDBJ whole genome shotgun (WGS) entry which is preliminary data.</text>
</comment>
<feature type="compositionally biased region" description="Basic and acidic residues" evidence="1">
    <location>
        <begin position="533"/>
        <end position="549"/>
    </location>
</feature>
<accession>A0AAD7FWH2</accession>
<organism evidence="2 3">
    <name type="scientific">Roridomyces roridus</name>
    <dbReference type="NCBI Taxonomy" id="1738132"/>
    <lineage>
        <taxon>Eukaryota</taxon>
        <taxon>Fungi</taxon>
        <taxon>Dikarya</taxon>
        <taxon>Basidiomycota</taxon>
        <taxon>Agaricomycotina</taxon>
        <taxon>Agaricomycetes</taxon>
        <taxon>Agaricomycetidae</taxon>
        <taxon>Agaricales</taxon>
        <taxon>Marasmiineae</taxon>
        <taxon>Mycenaceae</taxon>
        <taxon>Roridomyces</taxon>
    </lineage>
</organism>
<evidence type="ECO:0000256" key="1">
    <source>
        <dbReference type="SAM" id="MobiDB-lite"/>
    </source>
</evidence>
<keyword evidence="3" id="KW-1185">Reference proteome</keyword>
<feature type="compositionally biased region" description="Polar residues" evidence="1">
    <location>
        <begin position="518"/>
        <end position="529"/>
    </location>
</feature>
<protein>
    <submittedName>
        <fullName evidence="2">Uncharacterized protein</fullName>
    </submittedName>
</protein>
<evidence type="ECO:0000313" key="2">
    <source>
        <dbReference type="EMBL" id="KAJ7647162.1"/>
    </source>
</evidence>